<protein>
    <submittedName>
        <fullName evidence="1">RNA-dependent RNA polymerase</fullName>
    </submittedName>
</protein>
<name>A0A8S5VDH3_9CAUD</name>
<dbReference type="GO" id="GO:0003968">
    <property type="term" value="F:RNA-directed RNA polymerase activity"/>
    <property type="evidence" value="ECO:0007669"/>
    <property type="project" value="UniProtKB-KW"/>
</dbReference>
<reference evidence="1" key="1">
    <citation type="journal article" date="2021" name="Proc. Natl. Acad. Sci. U.S.A.">
        <title>A Catalog of Tens of Thousands of Viruses from Human Metagenomes Reveals Hidden Associations with Chronic Diseases.</title>
        <authorList>
            <person name="Tisza M.J."/>
            <person name="Buck C.B."/>
        </authorList>
    </citation>
    <scope>NUCLEOTIDE SEQUENCE</scope>
    <source>
        <strain evidence="1">CtDXu9</strain>
    </source>
</reference>
<accession>A0A8S5VDH3</accession>
<keyword evidence="1" id="KW-0696">RNA-directed RNA polymerase</keyword>
<keyword evidence="1" id="KW-0548">Nucleotidyltransferase</keyword>
<sequence>MFSNSLFSDYIIQNGLNVWNDTSTRDIICLDFDFGSRSYEEEMDHLLKQFGPFEHDKSLSEESKERIRAIFRNVIDNKDNYMKCSKDEIREIFYENGINVEYISSYTKKEGEKKTVINYKMLYRNSSKAKVGQVMFINSKLYKKAYNWLTMGLGKKMPMENAKIVEMSAYAPLTTSTIVGKFYCPVEAILIIKDTDSFYKTIAKIVKAEDYVVQEKVLDETATEIAKQRAIAEGKFLKDGVTPKYTKRYKRVNVIKKKCVVHDEETEVKNTLWDGEMLIESDILPEWVNGMALLRQHFFKACGIRTHIQLFFKDWCEKTGHDYETYEVQDMFGVCHKLKDIRMITTDNAIKWKKFMNLMGNTPAEAYQYWCDRVNETGSYWGIVKTDHPSKLGSVQQMSYQMVNTLPSYNIEIPSPCSTDDVRKLARTSVDYVEGMKDDNSLYVQYLRKNATIINHYEMLADLYDWNEDFGNSTWFRYEKCQVMGSYVNRLRTGKITIDGDNLTIFGNPYALLLKSVGEDPETDPTINVELGTIQCYTKRFQDGEYLCGIRNPHNSPNNICYLHNTYSDEMQRYFVFSNNIMAVNCIHTDIQDRANGCDFDSDFFFVTNNEVMVKSAKAAYEQYPTIVNKLKESGLTYKNTMKEYARMDNKFSKSRIGIGESSNLAQLAMTYYWTNPSRELYDNFVILSVLAQVIIDGCKREYEVDAIEEIKRIKKLPCMQQLEEIEDELGNKKQVRRDFPEFMRYTRKIQYTKNGKEVERELVNQQKEKLSGRISSFYICPMNSLQIVMDDIKPIRSTNTIPTKNFIVKVNGKANARQMDKILGYAKELELLSKDNMSDDEILAYTERFDQILAELRKMKITNPKTMSRLIEIALNTSNRGRKKDYSRYTRNLLNLLYRMNREAFLQNFAKNCRISEKKSA</sequence>
<organism evidence="1">
    <name type="scientific">Siphoviridae sp. ctDXu9</name>
    <dbReference type="NCBI Taxonomy" id="2825387"/>
    <lineage>
        <taxon>Viruses</taxon>
        <taxon>Duplodnaviria</taxon>
        <taxon>Heunggongvirae</taxon>
        <taxon>Uroviricota</taxon>
        <taxon>Caudoviricetes</taxon>
    </lineage>
</organism>
<evidence type="ECO:0000313" key="1">
    <source>
        <dbReference type="EMBL" id="DAG04667.1"/>
    </source>
</evidence>
<dbReference type="EMBL" id="BK016244">
    <property type="protein sequence ID" value="DAG04667.1"/>
    <property type="molecule type" value="Genomic_DNA"/>
</dbReference>
<keyword evidence="1" id="KW-0808">Transferase</keyword>
<proteinExistence type="predicted"/>